<organism evidence="5 6">
    <name type="scientific">Tetradesmus obliquus</name>
    <name type="common">Green alga</name>
    <name type="synonym">Acutodesmus obliquus</name>
    <dbReference type="NCBI Taxonomy" id="3088"/>
    <lineage>
        <taxon>Eukaryota</taxon>
        <taxon>Viridiplantae</taxon>
        <taxon>Chlorophyta</taxon>
        <taxon>core chlorophytes</taxon>
        <taxon>Chlorophyceae</taxon>
        <taxon>CS clade</taxon>
        <taxon>Sphaeropleales</taxon>
        <taxon>Scenedesmaceae</taxon>
        <taxon>Tetradesmus</taxon>
    </lineage>
</organism>
<dbReference type="SMART" id="SM00368">
    <property type="entry name" value="LRR_RI"/>
    <property type="match status" value="3"/>
</dbReference>
<dbReference type="SUPFAM" id="SSF52047">
    <property type="entry name" value="RNI-like"/>
    <property type="match status" value="1"/>
</dbReference>
<dbReference type="PANTHER" id="PTHR24107">
    <property type="entry name" value="YNEIN REGULATORY COMPLEX SUBUNIT 5"/>
    <property type="match status" value="1"/>
</dbReference>
<dbReference type="EMBL" id="FNXT01001197">
    <property type="protein sequence ID" value="SZX73767.1"/>
    <property type="molecule type" value="Genomic_DNA"/>
</dbReference>
<dbReference type="AlphaFoldDB" id="A0A383W7Z4"/>
<keyword evidence="3" id="KW-0206">Cytoskeleton</keyword>
<dbReference type="GO" id="GO:0005930">
    <property type="term" value="C:axoneme"/>
    <property type="evidence" value="ECO:0007669"/>
    <property type="project" value="UniProtKB-SubCell"/>
</dbReference>
<reference evidence="5 6" key="1">
    <citation type="submission" date="2016-10" db="EMBL/GenBank/DDBJ databases">
        <authorList>
            <person name="Cai Z."/>
        </authorList>
    </citation>
    <scope>NUCLEOTIDE SEQUENCE [LARGE SCALE GENOMIC DNA]</scope>
</reference>
<evidence type="ECO:0000256" key="3">
    <source>
        <dbReference type="ARBA" id="ARBA00023212"/>
    </source>
</evidence>
<evidence type="ECO:0000256" key="1">
    <source>
        <dbReference type="ARBA" id="ARBA00004430"/>
    </source>
</evidence>
<dbReference type="InterPro" id="IPR052410">
    <property type="entry name" value="DRC5"/>
</dbReference>
<dbReference type="Proteomes" id="UP000256970">
    <property type="component" value="Unassembled WGS sequence"/>
</dbReference>
<proteinExistence type="predicted"/>
<feature type="region of interest" description="Disordered" evidence="4">
    <location>
        <begin position="171"/>
        <end position="203"/>
    </location>
</feature>
<protein>
    <submittedName>
        <fullName evidence="5">Uncharacterized protein</fullName>
    </submittedName>
</protein>
<dbReference type="Gene3D" id="3.80.10.10">
    <property type="entry name" value="Ribonuclease Inhibitor"/>
    <property type="match status" value="2"/>
</dbReference>
<dbReference type="InterPro" id="IPR032675">
    <property type="entry name" value="LRR_dom_sf"/>
</dbReference>
<gene>
    <name evidence="5" type="ORF">BQ4739_LOCUS14020</name>
</gene>
<keyword evidence="6" id="KW-1185">Reference proteome</keyword>
<dbReference type="PANTHER" id="PTHR24107:SF2">
    <property type="entry name" value="NLR FAMILY CARD DOMAIN CONTAINING 3"/>
    <property type="match status" value="1"/>
</dbReference>
<evidence type="ECO:0000313" key="5">
    <source>
        <dbReference type="EMBL" id="SZX73767.1"/>
    </source>
</evidence>
<comment type="subcellular location">
    <subcellularLocation>
        <location evidence="1">Cytoplasm</location>
        <location evidence="1">Cytoskeleton</location>
        <location evidence="1">Cilium axoneme</location>
    </subcellularLocation>
</comment>
<dbReference type="Pfam" id="PF13516">
    <property type="entry name" value="LRR_6"/>
    <property type="match status" value="1"/>
</dbReference>
<sequence length="341" mass="35922">MQAAQQALSDRFGLVDHIHYRSQPPRPLLEVKKWSLQTLDGWKQQQQQQQQQQQPSAVACEGHCQQQHMRQPCSVEQDAAVDRPAADSCPRFCAAALQDLSLALGVAGLSLVRLVLDHSVLGDSGISQLATGLGKCSSLRQLSLCYCGIGPTGVKNLAAALAPSSSRDGCAGPARSSAATLPPGTSRLSSASSRPVDAAGNDSGVQITNSVGPKLQHLHLTGNPLSGCGLQHLTPALRCMQDLQVLALADIGVGEADKVQLQGLVHALTVGPCQLAQLDFDANYIGDRAAQLMLTLLPAKPSLLLLKLTGRLSNEVVLQLAALMEQNLKAAKPAKKKKAKG</sequence>
<keyword evidence="2" id="KW-0963">Cytoplasm</keyword>
<accession>A0A383W7Z4</accession>
<evidence type="ECO:0000256" key="4">
    <source>
        <dbReference type="SAM" id="MobiDB-lite"/>
    </source>
</evidence>
<name>A0A383W7Z4_TETOB</name>
<dbReference type="STRING" id="3088.A0A383W7Z4"/>
<evidence type="ECO:0000256" key="2">
    <source>
        <dbReference type="ARBA" id="ARBA00022490"/>
    </source>
</evidence>
<dbReference type="InterPro" id="IPR001611">
    <property type="entry name" value="Leu-rich_rpt"/>
</dbReference>
<evidence type="ECO:0000313" key="6">
    <source>
        <dbReference type="Proteomes" id="UP000256970"/>
    </source>
</evidence>